<dbReference type="Proteomes" id="UP001500683">
    <property type="component" value="Unassembled WGS sequence"/>
</dbReference>
<comment type="caution">
    <text evidence="2">The sequence shown here is derived from an EMBL/GenBank/DDBJ whole genome shotgun (WGS) entry which is preliminary data.</text>
</comment>
<sequence>MADFTFPPLPGDLPLPPGDVVHATPLRGRGTARPVLWLADERMPDAGAWWTRWYAARERTGLYPLLLGTLDDPYSGVLDQPWRTTGDLAYRSVRAIDALDAEDVLRDWWEPEVNREFHGADSALARPWPGLAAPSDPARTDPDEFAGLVAAQLTTGESLLTGLAPARRGADALTAVGWHGPLNHTNDTEEISVVVRSWEERFGARVVMVGFATLCLSVAAPPTTREHARAVAAEHYAFCPDNIDQGTGDFEEYARELVNASTWSFWWD</sequence>
<evidence type="ECO:0000259" key="1">
    <source>
        <dbReference type="Pfam" id="PF14062"/>
    </source>
</evidence>
<organism evidence="2 3">
    <name type="scientific">Actinomadura miaoliensis</name>
    <dbReference type="NCBI Taxonomy" id="430685"/>
    <lineage>
        <taxon>Bacteria</taxon>
        <taxon>Bacillati</taxon>
        <taxon>Actinomycetota</taxon>
        <taxon>Actinomycetes</taxon>
        <taxon>Streptosporangiales</taxon>
        <taxon>Thermomonosporaceae</taxon>
        <taxon>Actinomadura</taxon>
    </lineage>
</organism>
<dbReference type="InterPro" id="IPR025349">
    <property type="entry name" value="DUF4253"/>
</dbReference>
<evidence type="ECO:0000313" key="3">
    <source>
        <dbReference type="Proteomes" id="UP001500683"/>
    </source>
</evidence>
<evidence type="ECO:0000313" key="2">
    <source>
        <dbReference type="EMBL" id="GAA4090095.1"/>
    </source>
</evidence>
<gene>
    <name evidence="2" type="ORF">GCM10022214_58650</name>
</gene>
<dbReference type="RefSeq" id="WP_344954059.1">
    <property type="nucleotide sequence ID" value="NZ_BAAAZG010000045.1"/>
</dbReference>
<protein>
    <submittedName>
        <fullName evidence="2">DUF4253 domain-containing protein</fullName>
    </submittedName>
</protein>
<proteinExistence type="predicted"/>
<feature type="domain" description="DUF4253" evidence="1">
    <location>
        <begin position="162"/>
        <end position="268"/>
    </location>
</feature>
<dbReference type="EMBL" id="BAAAZG010000045">
    <property type="protein sequence ID" value="GAA4090095.1"/>
    <property type="molecule type" value="Genomic_DNA"/>
</dbReference>
<dbReference type="Pfam" id="PF14062">
    <property type="entry name" value="DUF4253"/>
    <property type="match status" value="1"/>
</dbReference>
<reference evidence="3" key="1">
    <citation type="journal article" date="2019" name="Int. J. Syst. Evol. Microbiol.">
        <title>The Global Catalogue of Microorganisms (GCM) 10K type strain sequencing project: providing services to taxonomists for standard genome sequencing and annotation.</title>
        <authorList>
            <consortium name="The Broad Institute Genomics Platform"/>
            <consortium name="The Broad Institute Genome Sequencing Center for Infectious Disease"/>
            <person name="Wu L."/>
            <person name="Ma J."/>
        </authorList>
    </citation>
    <scope>NUCLEOTIDE SEQUENCE [LARGE SCALE GENOMIC DNA]</scope>
    <source>
        <strain evidence="3">JCM 16702</strain>
    </source>
</reference>
<accession>A0ABP7WJK0</accession>
<name>A0ABP7WJK0_9ACTN</name>
<keyword evidence="3" id="KW-1185">Reference proteome</keyword>